<dbReference type="InterPro" id="IPR007138">
    <property type="entry name" value="ABM_dom"/>
</dbReference>
<gene>
    <name evidence="2" type="ORF">B0A55_01559</name>
</gene>
<dbReference type="OrthoDB" id="10011777at2759"/>
<protein>
    <recommendedName>
        <fullName evidence="1">ABM domain-containing protein</fullName>
    </recommendedName>
</protein>
<dbReference type="PROSITE" id="PS51725">
    <property type="entry name" value="ABM"/>
    <property type="match status" value="1"/>
</dbReference>
<dbReference type="STRING" id="329884.A0A4U0XYR5"/>
<dbReference type="InterPro" id="IPR011008">
    <property type="entry name" value="Dimeric_a/b-barrel"/>
</dbReference>
<dbReference type="PANTHER" id="PTHR40624:SF1">
    <property type="entry name" value="BIOSYNTHESIS MONOOXYGENASE, PUTATIVE (AFU_ORTHOLOGUE AFUA_1G12025)-RELATED"/>
    <property type="match status" value="1"/>
</dbReference>
<dbReference type="EMBL" id="NAJQ01000020">
    <property type="protein sequence ID" value="TKA82980.1"/>
    <property type="molecule type" value="Genomic_DNA"/>
</dbReference>
<keyword evidence="3" id="KW-1185">Reference proteome</keyword>
<organism evidence="2 3">
    <name type="scientific">Friedmanniomyces simplex</name>
    <dbReference type="NCBI Taxonomy" id="329884"/>
    <lineage>
        <taxon>Eukaryota</taxon>
        <taxon>Fungi</taxon>
        <taxon>Dikarya</taxon>
        <taxon>Ascomycota</taxon>
        <taxon>Pezizomycotina</taxon>
        <taxon>Dothideomycetes</taxon>
        <taxon>Dothideomycetidae</taxon>
        <taxon>Mycosphaerellales</taxon>
        <taxon>Teratosphaeriaceae</taxon>
        <taxon>Friedmanniomyces</taxon>
    </lineage>
</organism>
<accession>A0A4U0XYR5</accession>
<evidence type="ECO:0000313" key="2">
    <source>
        <dbReference type="EMBL" id="TKA82980.1"/>
    </source>
</evidence>
<evidence type="ECO:0000313" key="3">
    <source>
        <dbReference type="Proteomes" id="UP000309340"/>
    </source>
</evidence>
<dbReference type="PANTHER" id="PTHR40624">
    <property type="entry name" value="BIOSYNTHESIS MONOOXYGENASE, PUTATIVE (AFU_ORTHOLOGUE AFUA_1G12025)-RELATED"/>
    <property type="match status" value="1"/>
</dbReference>
<dbReference type="Pfam" id="PF03992">
    <property type="entry name" value="ABM"/>
    <property type="match status" value="1"/>
</dbReference>
<sequence length="241" mass="26604">MADGIALLCMLYPESPTKRDRCLNLLRHTAREYYRQPAAKCTAWSYFLPFKPTPSNKQQAVIGGLEIYTSKAALQSQVDDPVFFQPYHATVKQETLYSRPEELVAWYLTAGFVARGKAAGGSGKEGEGVVISVTKMACTDRKKVLDVLEEFVPWVEANEPGVLTYAVFTRPKAGEEVLLFVRYEGTKALKAHGVAPEHEEVVKKLAELQRSNDTTLWKEVPDSFVSQTVGGGSASAVQSKL</sequence>
<dbReference type="AlphaFoldDB" id="A0A4U0XYR5"/>
<dbReference type="SUPFAM" id="SSF54909">
    <property type="entry name" value="Dimeric alpha+beta barrel"/>
    <property type="match status" value="1"/>
</dbReference>
<comment type="caution">
    <text evidence="2">The sequence shown here is derived from an EMBL/GenBank/DDBJ whole genome shotgun (WGS) entry which is preliminary data.</text>
</comment>
<name>A0A4U0XYR5_9PEZI</name>
<proteinExistence type="predicted"/>
<dbReference type="Gene3D" id="3.30.70.100">
    <property type="match status" value="1"/>
</dbReference>
<feature type="domain" description="ABM" evidence="1">
    <location>
        <begin position="128"/>
        <end position="220"/>
    </location>
</feature>
<reference evidence="2 3" key="1">
    <citation type="submission" date="2017-03" db="EMBL/GenBank/DDBJ databases">
        <title>Genomes of endolithic fungi from Antarctica.</title>
        <authorList>
            <person name="Coleine C."/>
            <person name="Masonjones S."/>
            <person name="Stajich J.E."/>
        </authorList>
    </citation>
    <scope>NUCLEOTIDE SEQUENCE [LARGE SCALE GENOMIC DNA]</scope>
    <source>
        <strain evidence="2 3">CCFEE 5184</strain>
    </source>
</reference>
<evidence type="ECO:0000259" key="1">
    <source>
        <dbReference type="PROSITE" id="PS51725"/>
    </source>
</evidence>
<dbReference type="Proteomes" id="UP000309340">
    <property type="component" value="Unassembled WGS sequence"/>
</dbReference>